<dbReference type="EMBL" id="JADCLJ010000019">
    <property type="protein sequence ID" value="MBE4908052.1"/>
    <property type="molecule type" value="Genomic_DNA"/>
</dbReference>
<dbReference type="InterPro" id="IPR025714">
    <property type="entry name" value="Methyltranfer_dom"/>
</dbReference>
<accession>A0ABR9QHT1</accession>
<dbReference type="Pfam" id="PF13847">
    <property type="entry name" value="Methyltransf_31"/>
    <property type="match status" value="1"/>
</dbReference>
<sequence length="248" mass="28961">MSYQQFAYLYDELMKDIDYNQWISFVKESLPGEFTSKSKLRVLDLACGTGELSVRLADEGYEVTGVDLSEEMLAVAHEKAMEKGKKITFYQQNMMELEGYEKFDVILCFCDSLNYLGSSDDVKKTFQSVFNQLEDGGLFLFDVHSIYKMNHIFADQTFVSNADDISFIWNCYQGEFENSVEHDLSFFVKKENGNEYVRYDEVHYQRTFELSDYQKWLEAAGFTLINISSDFQHTIAEQPERVFFSLKK</sequence>
<keyword evidence="3" id="KW-1185">Reference proteome</keyword>
<comment type="caution">
    <text evidence="2">The sequence shown here is derived from an EMBL/GenBank/DDBJ whole genome shotgun (WGS) entry which is preliminary data.</text>
</comment>
<dbReference type="PANTHER" id="PTHR43861">
    <property type="entry name" value="TRANS-ACONITATE 2-METHYLTRANSFERASE-RELATED"/>
    <property type="match status" value="1"/>
</dbReference>
<protein>
    <submittedName>
        <fullName evidence="2">Class I SAM-dependent methyltransferase</fullName>
    </submittedName>
</protein>
<dbReference type="InterPro" id="IPR029063">
    <property type="entry name" value="SAM-dependent_MTases_sf"/>
</dbReference>
<proteinExistence type="predicted"/>
<name>A0ABR9QHT1_9BACI</name>
<dbReference type="PANTHER" id="PTHR43861:SF1">
    <property type="entry name" value="TRANS-ACONITATE 2-METHYLTRANSFERASE"/>
    <property type="match status" value="1"/>
</dbReference>
<evidence type="ECO:0000313" key="3">
    <source>
        <dbReference type="Proteomes" id="UP001516662"/>
    </source>
</evidence>
<keyword evidence="2" id="KW-0808">Transferase</keyword>
<reference evidence="2 3" key="1">
    <citation type="submission" date="2020-10" db="EMBL/GenBank/DDBJ databases">
        <title>Bacillus sp. HD4P25, an endophyte from a halophyte.</title>
        <authorList>
            <person name="Sun J.-Q."/>
        </authorList>
    </citation>
    <scope>NUCLEOTIDE SEQUENCE [LARGE SCALE GENOMIC DNA]</scope>
    <source>
        <strain evidence="2 3">YIM 93174</strain>
    </source>
</reference>
<evidence type="ECO:0000259" key="1">
    <source>
        <dbReference type="Pfam" id="PF13847"/>
    </source>
</evidence>
<dbReference type="Gene3D" id="3.40.50.150">
    <property type="entry name" value="Vaccinia Virus protein VP39"/>
    <property type="match status" value="1"/>
</dbReference>
<dbReference type="GO" id="GO:0008168">
    <property type="term" value="F:methyltransferase activity"/>
    <property type="evidence" value="ECO:0007669"/>
    <property type="project" value="UniProtKB-KW"/>
</dbReference>
<feature type="domain" description="Methyltransferase" evidence="1">
    <location>
        <begin position="37"/>
        <end position="145"/>
    </location>
</feature>
<dbReference type="GO" id="GO:0032259">
    <property type="term" value="P:methylation"/>
    <property type="evidence" value="ECO:0007669"/>
    <property type="project" value="UniProtKB-KW"/>
</dbReference>
<gene>
    <name evidence="2" type="ORF">IMZ08_08300</name>
</gene>
<keyword evidence="2" id="KW-0489">Methyltransferase</keyword>
<dbReference type="Proteomes" id="UP001516662">
    <property type="component" value="Unassembled WGS sequence"/>
</dbReference>
<dbReference type="Gene3D" id="2.20.25.110">
    <property type="entry name" value="S-adenosyl-L-methionine-dependent methyltransferases"/>
    <property type="match status" value="1"/>
</dbReference>
<evidence type="ECO:0000313" key="2">
    <source>
        <dbReference type="EMBL" id="MBE4908052.1"/>
    </source>
</evidence>
<dbReference type="CDD" id="cd02440">
    <property type="entry name" value="AdoMet_MTases"/>
    <property type="match status" value="1"/>
</dbReference>
<dbReference type="RefSeq" id="WP_193535516.1">
    <property type="nucleotide sequence ID" value="NZ_JADCLJ010000019.1"/>
</dbReference>
<dbReference type="SUPFAM" id="SSF53335">
    <property type="entry name" value="S-adenosyl-L-methionine-dependent methyltransferases"/>
    <property type="match status" value="1"/>
</dbReference>
<organism evidence="2 3">
    <name type="scientific">Litchfieldia luteola</name>
    <dbReference type="NCBI Taxonomy" id="682179"/>
    <lineage>
        <taxon>Bacteria</taxon>
        <taxon>Bacillati</taxon>
        <taxon>Bacillota</taxon>
        <taxon>Bacilli</taxon>
        <taxon>Bacillales</taxon>
        <taxon>Bacillaceae</taxon>
        <taxon>Litchfieldia</taxon>
    </lineage>
</organism>